<dbReference type="InterPro" id="IPR034733">
    <property type="entry name" value="AcCoA_carboxyl_beta"/>
</dbReference>
<gene>
    <name evidence="4" type="ORF">B8W67_09110</name>
</gene>
<feature type="domain" description="CoA carboxyltransferase N-terminal" evidence="2">
    <location>
        <begin position="1"/>
        <end position="255"/>
    </location>
</feature>
<evidence type="ECO:0000259" key="3">
    <source>
        <dbReference type="PROSITE" id="PS50989"/>
    </source>
</evidence>
<dbReference type="PROSITE" id="PS50980">
    <property type="entry name" value="COA_CT_NTER"/>
    <property type="match status" value="1"/>
</dbReference>
<dbReference type="InterPro" id="IPR051047">
    <property type="entry name" value="AccD/PCCB"/>
</dbReference>
<dbReference type="SUPFAM" id="SSF52096">
    <property type="entry name" value="ClpP/crotonase"/>
    <property type="match status" value="2"/>
</dbReference>
<dbReference type="PANTHER" id="PTHR43842:SF2">
    <property type="entry name" value="PROPIONYL-COA CARBOXYLASE BETA CHAIN, MITOCHONDRIAL"/>
    <property type="match status" value="1"/>
</dbReference>
<dbReference type="GO" id="GO:0004658">
    <property type="term" value="F:propionyl-CoA carboxylase activity"/>
    <property type="evidence" value="ECO:0007669"/>
    <property type="project" value="TreeGrafter"/>
</dbReference>
<protein>
    <submittedName>
        <fullName evidence="4">Biotin carboxylase</fullName>
    </submittedName>
</protein>
<dbReference type="EMBL" id="NCXO01000016">
    <property type="protein sequence ID" value="OSC33874.1"/>
    <property type="molecule type" value="Genomic_DNA"/>
</dbReference>
<dbReference type="Pfam" id="PF01039">
    <property type="entry name" value="Carboxyl_trans"/>
    <property type="match status" value="1"/>
</dbReference>
<dbReference type="AlphaFoldDB" id="A0AA91PFN3"/>
<evidence type="ECO:0000313" key="5">
    <source>
        <dbReference type="Proteomes" id="UP000193577"/>
    </source>
</evidence>
<accession>A0AA91PFN3</accession>
<reference evidence="4 5" key="1">
    <citation type="submission" date="2017-04" db="EMBL/GenBank/DDBJ databases">
        <title>The new phylogeny of genus Mycobacterium.</title>
        <authorList>
            <person name="Tortoli E."/>
            <person name="Trovato A."/>
            <person name="Cirillo D.M."/>
        </authorList>
    </citation>
    <scope>NUCLEOTIDE SEQUENCE [LARGE SCALE GENOMIC DNA]</scope>
    <source>
        <strain evidence="4 5">KCTC 19819</strain>
    </source>
</reference>
<evidence type="ECO:0000256" key="1">
    <source>
        <dbReference type="ARBA" id="ARBA00006102"/>
    </source>
</evidence>
<dbReference type="Proteomes" id="UP000193577">
    <property type="component" value="Unassembled WGS sequence"/>
</dbReference>
<comment type="caution">
    <text evidence="4">The sequence shown here is derived from an EMBL/GenBank/DDBJ whole genome shotgun (WGS) entry which is preliminary data.</text>
</comment>
<name>A0AA91PFN3_9MYCO</name>
<proteinExistence type="inferred from homology"/>
<sequence length="503" mass="52522">MYRRRAFTEDAARADAVTRRHAAGGRSARENIADLIDAGSLVEYGRLATAAQEQRLSVEELMARSPADGLIGGLARIDGAQCAVLSYDYLVMAGTQGLRGHHKSDRLLATVARLRCPTVFFTEGGGGRPNDTDYPAVSALDVRTFALWAKLSGVAPRIAISAGPCFAGNAVLAASADVLIATENTTLGVAGPVMLAAGGLGEHRAEELGPVSVMAPNGVIDAVVPDEAAAVALARTLVGYFAGDRPAGPVADQTALRAVIPARERTPFDVRPVITTICDTGTVTVLREQFAPELVTAFGRIEGRPVGFLANQTLRMAGALTADASDKAARFLQLCDAFGIPVVSLVDTPGIMGGPDAERTAVLRHSARVLAAAARLQVPLIGVVLRRGYGLGAQAMLGGSTQEPLLTVAWPSAHMGPMGLEGAVRLSLRKQLAELDDPAAAEQLVREATAAYRERVTGFNVARAFEIDDVIDPAETRSVIAATLAAAAGRDGFFGSGRVVDTW</sequence>
<dbReference type="InterPro" id="IPR011763">
    <property type="entry name" value="COA_CT_C"/>
</dbReference>
<keyword evidence="5" id="KW-1185">Reference proteome</keyword>
<dbReference type="PROSITE" id="PS50989">
    <property type="entry name" value="COA_CT_CTER"/>
    <property type="match status" value="1"/>
</dbReference>
<dbReference type="PANTHER" id="PTHR43842">
    <property type="entry name" value="PROPIONYL-COA CARBOXYLASE BETA CHAIN"/>
    <property type="match status" value="1"/>
</dbReference>
<organism evidence="4 5">
    <name type="scientific">Mycolicibacillus koreensis</name>
    <dbReference type="NCBI Taxonomy" id="1069220"/>
    <lineage>
        <taxon>Bacteria</taxon>
        <taxon>Bacillati</taxon>
        <taxon>Actinomycetota</taxon>
        <taxon>Actinomycetes</taxon>
        <taxon>Mycobacteriales</taxon>
        <taxon>Mycobacteriaceae</taxon>
        <taxon>Mycolicibacillus</taxon>
    </lineage>
</organism>
<evidence type="ECO:0000313" key="4">
    <source>
        <dbReference type="EMBL" id="OSC33874.1"/>
    </source>
</evidence>
<dbReference type="InterPro" id="IPR029045">
    <property type="entry name" value="ClpP/crotonase-like_dom_sf"/>
</dbReference>
<feature type="domain" description="CoA carboxyltransferase C-terminal" evidence="3">
    <location>
        <begin position="242"/>
        <end position="486"/>
    </location>
</feature>
<dbReference type="InterPro" id="IPR011762">
    <property type="entry name" value="COA_CT_N"/>
</dbReference>
<comment type="similarity">
    <text evidence="1">Belongs to the AccD/PCCB family.</text>
</comment>
<dbReference type="Gene3D" id="3.90.226.10">
    <property type="entry name" value="2-enoyl-CoA Hydratase, Chain A, domain 1"/>
    <property type="match status" value="2"/>
</dbReference>
<evidence type="ECO:0000259" key="2">
    <source>
        <dbReference type="PROSITE" id="PS50980"/>
    </source>
</evidence>